<comment type="subcellular location">
    <subcellularLocation>
        <location evidence="2">Membrane</location>
    </subcellularLocation>
</comment>
<sequence length="223" mass="24502">MSKRSTIPRSDLADALQREQWFVGDACHELRTSLAILACTAETICYQLPADSRLLASAERMLRSTQEMEQQLASLLLLAREPHKLARTAVPLRPLVQDCMDRCQPWLADKPVVLVLEVGAEVQVCANAELLRSLVGNLLRNACQHTREGEVHITLSARSLVIADTGPGLPAGIDPLHFERFVPSASFGGQGLGLSIVQRMVAHLGWRMVVDSSAQGCRFGLQW</sequence>
<keyword evidence="8" id="KW-1133">Transmembrane helix</keyword>
<keyword evidence="4" id="KW-0597">Phosphoprotein</keyword>
<dbReference type="InterPro" id="IPR005467">
    <property type="entry name" value="His_kinase_dom"/>
</dbReference>
<evidence type="ECO:0000313" key="12">
    <source>
        <dbReference type="Proteomes" id="UP000515240"/>
    </source>
</evidence>
<dbReference type="Gene3D" id="3.30.565.10">
    <property type="entry name" value="Histidine kinase-like ATPase, C-terminal domain"/>
    <property type="match status" value="1"/>
</dbReference>
<dbReference type="PRINTS" id="PR00344">
    <property type="entry name" value="BCTRLSENSOR"/>
</dbReference>
<keyword evidence="9" id="KW-0472">Membrane</keyword>
<dbReference type="InterPro" id="IPR036097">
    <property type="entry name" value="HisK_dim/P_sf"/>
</dbReference>
<dbReference type="SUPFAM" id="SSF47384">
    <property type="entry name" value="Homodimeric domain of signal transducing histidine kinase"/>
    <property type="match status" value="1"/>
</dbReference>
<proteinExistence type="predicted"/>
<evidence type="ECO:0000256" key="7">
    <source>
        <dbReference type="ARBA" id="ARBA00022777"/>
    </source>
</evidence>
<organism evidence="11 12">
    <name type="scientific">Comamonas piscis</name>
    <dbReference type="NCBI Taxonomy" id="1562974"/>
    <lineage>
        <taxon>Bacteria</taxon>
        <taxon>Pseudomonadati</taxon>
        <taxon>Pseudomonadota</taxon>
        <taxon>Betaproteobacteria</taxon>
        <taxon>Burkholderiales</taxon>
        <taxon>Comamonadaceae</taxon>
        <taxon>Comamonas</taxon>
    </lineage>
</organism>
<accession>A0A7G5EH97</accession>
<dbReference type="InterPro" id="IPR036890">
    <property type="entry name" value="HATPase_C_sf"/>
</dbReference>
<dbReference type="InterPro" id="IPR004358">
    <property type="entry name" value="Sig_transdc_His_kin-like_C"/>
</dbReference>
<evidence type="ECO:0000256" key="3">
    <source>
        <dbReference type="ARBA" id="ARBA00012438"/>
    </source>
</evidence>
<dbReference type="InterPro" id="IPR050428">
    <property type="entry name" value="TCS_sensor_his_kinase"/>
</dbReference>
<keyword evidence="6" id="KW-0812">Transmembrane</keyword>
<evidence type="ECO:0000259" key="10">
    <source>
        <dbReference type="PROSITE" id="PS50109"/>
    </source>
</evidence>
<dbReference type="PROSITE" id="PS50109">
    <property type="entry name" value="HIS_KIN"/>
    <property type="match status" value="1"/>
</dbReference>
<dbReference type="GO" id="GO:0005886">
    <property type="term" value="C:plasma membrane"/>
    <property type="evidence" value="ECO:0007669"/>
    <property type="project" value="TreeGrafter"/>
</dbReference>
<dbReference type="RefSeq" id="WP_182327966.1">
    <property type="nucleotide sequence ID" value="NZ_CP058554.1"/>
</dbReference>
<dbReference type="GO" id="GO:0000155">
    <property type="term" value="F:phosphorelay sensor kinase activity"/>
    <property type="evidence" value="ECO:0007669"/>
    <property type="project" value="InterPro"/>
</dbReference>
<evidence type="ECO:0000256" key="1">
    <source>
        <dbReference type="ARBA" id="ARBA00000085"/>
    </source>
</evidence>
<gene>
    <name evidence="11" type="ORF">HS961_11315</name>
</gene>
<dbReference type="EMBL" id="CP058554">
    <property type="protein sequence ID" value="QMV73372.1"/>
    <property type="molecule type" value="Genomic_DNA"/>
</dbReference>
<evidence type="ECO:0000256" key="4">
    <source>
        <dbReference type="ARBA" id="ARBA00022553"/>
    </source>
</evidence>
<dbReference type="Pfam" id="PF00512">
    <property type="entry name" value="HisKA"/>
    <property type="match status" value="1"/>
</dbReference>
<dbReference type="PANTHER" id="PTHR45436:SF16">
    <property type="entry name" value="HISTIDINE KINASE"/>
    <property type="match status" value="1"/>
</dbReference>
<protein>
    <recommendedName>
        <fullName evidence="3">histidine kinase</fullName>
        <ecNumber evidence="3">2.7.13.3</ecNumber>
    </recommendedName>
</protein>
<name>A0A7G5EH97_9BURK</name>
<reference evidence="11 12" key="1">
    <citation type="journal article" date="2020" name="G3 (Bethesda)">
        <title>CeMbio - The Caenorhabditis elegans Microbiome Resource.</title>
        <authorList>
            <person name="Dirksen P."/>
            <person name="Assie A."/>
            <person name="Zimmermann J."/>
            <person name="Zhang F."/>
            <person name="Tietje A.M."/>
            <person name="Marsh S.A."/>
            <person name="Felix M.A."/>
            <person name="Shapira M."/>
            <person name="Kaleta C."/>
            <person name="Schulenburg H."/>
            <person name="Samuel B."/>
        </authorList>
    </citation>
    <scope>NUCLEOTIDE SEQUENCE [LARGE SCALE GENOMIC DNA]</scope>
    <source>
        <strain evidence="11 12">BIGb0172</strain>
    </source>
</reference>
<dbReference type="InterPro" id="IPR003661">
    <property type="entry name" value="HisK_dim/P_dom"/>
</dbReference>
<dbReference type="Gene3D" id="1.10.287.130">
    <property type="match status" value="1"/>
</dbReference>
<dbReference type="KEGG" id="cpis:HS961_11315"/>
<keyword evidence="12" id="KW-1185">Reference proteome</keyword>
<evidence type="ECO:0000256" key="8">
    <source>
        <dbReference type="ARBA" id="ARBA00022989"/>
    </source>
</evidence>
<dbReference type="SUPFAM" id="SSF55874">
    <property type="entry name" value="ATPase domain of HSP90 chaperone/DNA topoisomerase II/histidine kinase"/>
    <property type="match status" value="1"/>
</dbReference>
<keyword evidence="5" id="KW-0808">Transferase</keyword>
<dbReference type="InterPro" id="IPR003594">
    <property type="entry name" value="HATPase_dom"/>
</dbReference>
<evidence type="ECO:0000256" key="9">
    <source>
        <dbReference type="ARBA" id="ARBA00023136"/>
    </source>
</evidence>
<comment type="catalytic activity">
    <reaction evidence="1">
        <text>ATP + protein L-histidine = ADP + protein N-phospho-L-histidine.</text>
        <dbReference type="EC" id="2.7.13.3"/>
    </reaction>
</comment>
<evidence type="ECO:0000256" key="6">
    <source>
        <dbReference type="ARBA" id="ARBA00022692"/>
    </source>
</evidence>
<dbReference type="EC" id="2.7.13.3" evidence="3"/>
<dbReference type="Proteomes" id="UP000515240">
    <property type="component" value="Chromosome"/>
</dbReference>
<evidence type="ECO:0000256" key="2">
    <source>
        <dbReference type="ARBA" id="ARBA00004370"/>
    </source>
</evidence>
<dbReference type="AlphaFoldDB" id="A0A7G5EH97"/>
<evidence type="ECO:0000313" key="11">
    <source>
        <dbReference type="EMBL" id="QMV73372.1"/>
    </source>
</evidence>
<dbReference type="Pfam" id="PF02518">
    <property type="entry name" value="HATPase_c"/>
    <property type="match status" value="1"/>
</dbReference>
<dbReference type="PANTHER" id="PTHR45436">
    <property type="entry name" value="SENSOR HISTIDINE KINASE YKOH"/>
    <property type="match status" value="1"/>
</dbReference>
<feature type="domain" description="Histidine kinase" evidence="10">
    <location>
        <begin position="25"/>
        <end position="223"/>
    </location>
</feature>
<keyword evidence="7 11" id="KW-0418">Kinase</keyword>
<dbReference type="SMART" id="SM00387">
    <property type="entry name" value="HATPase_c"/>
    <property type="match status" value="1"/>
</dbReference>
<evidence type="ECO:0000256" key="5">
    <source>
        <dbReference type="ARBA" id="ARBA00022679"/>
    </source>
</evidence>
<dbReference type="CDD" id="cd00075">
    <property type="entry name" value="HATPase"/>
    <property type="match status" value="1"/>
</dbReference>